<dbReference type="PANTHER" id="PTHR11439:SF467">
    <property type="entry name" value="INTEGRASE CATALYTIC DOMAIN-CONTAINING PROTEIN"/>
    <property type="match status" value="1"/>
</dbReference>
<dbReference type="EMBL" id="RCMG01000712">
    <property type="protein sequence ID" value="KAG2850139.1"/>
    <property type="molecule type" value="Genomic_DNA"/>
</dbReference>
<dbReference type="PANTHER" id="PTHR11439">
    <property type="entry name" value="GAG-POL-RELATED RETROTRANSPOSON"/>
    <property type="match status" value="1"/>
</dbReference>
<organism evidence="1 3">
    <name type="scientific">Phytophthora cactorum</name>
    <dbReference type="NCBI Taxonomy" id="29920"/>
    <lineage>
        <taxon>Eukaryota</taxon>
        <taxon>Sar</taxon>
        <taxon>Stramenopiles</taxon>
        <taxon>Oomycota</taxon>
        <taxon>Peronosporomycetes</taxon>
        <taxon>Peronosporales</taxon>
        <taxon>Peronosporaceae</taxon>
        <taxon>Phytophthora</taxon>
    </lineage>
</organism>
<comment type="caution">
    <text evidence="1">The sequence shown here is derived from an EMBL/GenBank/DDBJ whole genome shotgun (WGS) entry which is preliminary data.</text>
</comment>
<name>A0A8T0YCM1_9STRA</name>
<protein>
    <recommendedName>
        <fullName evidence="4">Reverse transcriptase Ty1/copia-type domain-containing protein</fullName>
    </recommendedName>
</protein>
<evidence type="ECO:0000313" key="3">
    <source>
        <dbReference type="Proteomes" id="UP000735874"/>
    </source>
</evidence>
<dbReference type="Proteomes" id="UP000736787">
    <property type="component" value="Unassembled WGS sequence"/>
</dbReference>
<gene>
    <name evidence="1" type="ORF">PC113_g17054</name>
    <name evidence="2" type="ORF">PC117_g18186</name>
</gene>
<sequence>MEVNYVPGEVLCISQTAYIDCALERFGMSDARVGSPLMQNEMMPSIEQARIKINDLSILFRKLIGALQYLVACTRSDLANAVRTLARYSSLYTKEYYMCAKRVLRHRRATRIYGLVYRRQDPVVPLRVDAHCDAEHANCPDTSRSITGYLVRLNGCMFMYKSKQQGKVTTSGVVESQGSGESHELRSFSVGTELLRLVL</sequence>
<accession>A0A8T0YCM1</accession>
<evidence type="ECO:0000313" key="2">
    <source>
        <dbReference type="EMBL" id="KAG2914958.1"/>
    </source>
</evidence>
<proteinExistence type="predicted"/>
<evidence type="ECO:0008006" key="4">
    <source>
        <dbReference type="Google" id="ProtNLM"/>
    </source>
</evidence>
<dbReference type="AlphaFoldDB" id="A0A8T0YCM1"/>
<dbReference type="VEuPathDB" id="FungiDB:PC110_g5547"/>
<dbReference type="Proteomes" id="UP000735874">
    <property type="component" value="Unassembled WGS sequence"/>
</dbReference>
<dbReference type="EMBL" id="RCMK01000718">
    <property type="protein sequence ID" value="KAG2914958.1"/>
    <property type="molecule type" value="Genomic_DNA"/>
</dbReference>
<reference evidence="1" key="1">
    <citation type="submission" date="2018-10" db="EMBL/GenBank/DDBJ databases">
        <title>Effector identification in a new, highly contiguous assembly of the strawberry crown rot pathogen Phytophthora cactorum.</title>
        <authorList>
            <person name="Armitage A.D."/>
            <person name="Nellist C.F."/>
            <person name="Bates H."/>
            <person name="Vickerstaff R.J."/>
            <person name="Harrison R.J."/>
        </authorList>
    </citation>
    <scope>NUCLEOTIDE SEQUENCE</scope>
    <source>
        <strain evidence="1">15-7</strain>
        <strain evidence="2">4040</strain>
    </source>
</reference>
<evidence type="ECO:0000313" key="1">
    <source>
        <dbReference type="EMBL" id="KAG2850139.1"/>
    </source>
</evidence>